<dbReference type="InterPro" id="IPR000209">
    <property type="entry name" value="Peptidase_S8/S53_dom"/>
</dbReference>
<dbReference type="GO" id="GO:0004252">
    <property type="term" value="F:serine-type endopeptidase activity"/>
    <property type="evidence" value="ECO:0007669"/>
    <property type="project" value="UniProtKB-UniRule"/>
</dbReference>
<dbReference type="Pfam" id="PF05922">
    <property type="entry name" value="Inhibitor_I9"/>
    <property type="match status" value="1"/>
</dbReference>
<evidence type="ECO:0000256" key="1">
    <source>
        <dbReference type="ARBA" id="ARBA00011073"/>
    </source>
</evidence>
<keyword evidence="3 8" id="KW-0732">Signal</keyword>
<dbReference type="InterPro" id="IPR003137">
    <property type="entry name" value="PA_domain"/>
</dbReference>
<evidence type="ECO:0000256" key="7">
    <source>
        <dbReference type="PROSITE-ProRule" id="PRU01240"/>
    </source>
</evidence>
<accession>A0A2T7DWI4</accession>
<feature type="signal peptide" evidence="8">
    <location>
        <begin position="1"/>
        <end position="24"/>
    </location>
</feature>
<evidence type="ECO:0000259" key="9">
    <source>
        <dbReference type="Pfam" id="PF00082"/>
    </source>
</evidence>
<evidence type="ECO:0000256" key="4">
    <source>
        <dbReference type="ARBA" id="ARBA00022801"/>
    </source>
</evidence>
<sequence>MARAAGSWVLRLLLLLAVATAAAAAAAGDDDPETEAQSSYSVHVAAEHAPAPARPHLLTRAYASFLRGLLPARMLRPEPRMHRSYARAATGFAALLTGRQAAHLASLAPVLAVVPDAVQQPHTTLTPAFLGLSDSGGLLPASGGGALDVVIGVIDTGVYPEDRSPPTRPCRRRPFRGSCVSASSFSASAYCDNKLVGAKCFSMGYEAMYGRLDEASRSPLDTIGHGTQTASTAAGSAVADASFFNYARGEAVGMAPGARIAAYKVCWEKGCATSDVLAAFDKAIADGVDPMASSQIHEDAVAVGAFSAVRDGIVVSATAGGDGPDESTVNDSAPWFITVAASSLPGGRRSRQWGDHHRRVALRWNDAAGKDMIPLVQSLEAGSEYCQAGRLNPTKVSGKIVLCGASKEHCAQGQAVRLAGGAGAILTTIEKDGDQTLATAYFIPAASVTFQDGLRIRNCMKQQASPVATIAFHGTVIGRTPPSPWMASMSSRGPNINAPEILKPDITAPGVDILAAWKEDAPFNILTGTSMSCPHVSSIPALLRHARPGWSPAAIRSAMMTTAYNADDAGDVIGDMATGEASTPFARRAGHVDPNRALDPGLVYDAGADDYVSFLCALGYTSREIAIFTREGSVTDCSARRGSAGDLNYPSFSTVFDSGRKAVTQRRAVRDVGSGSSVETVYTASVTSPAGVDVTVRPQTLRFTSGQRTQEYEVTFTPLSGADVTGRYTFGSIVWSDGKHQVRSPIAVTWPVAVSQQGQVAAM</sequence>
<gene>
    <name evidence="13" type="ORF">GQ55_4G082900</name>
</gene>
<feature type="domain" description="Subtilisin-like protease fibronectin type-III" evidence="12">
    <location>
        <begin position="646"/>
        <end position="748"/>
    </location>
</feature>
<dbReference type="AlphaFoldDB" id="A0A2T7DWI4"/>
<evidence type="ECO:0000259" key="12">
    <source>
        <dbReference type="Pfam" id="PF17766"/>
    </source>
</evidence>
<dbReference type="InterPro" id="IPR015500">
    <property type="entry name" value="Peptidase_S8_subtilisin-rel"/>
</dbReference>
<feature type="domain" description="Peptidase S8/S53" evidence="9">
    <location>
        <begin position="149"/>
        <end position="567"/>
    </location>
</feature>
<feature type="domain" description="Inhibitor I9" evidence="11">
    <location>
        <begin position="51"/>
        <end position="119"/>
    </location>
</feature>
<feature type="chain" id="PRO_5015682150" description="Subtilisin-like protease fibronectin type-III domain-containing protein" evidence="8">
    <location>
        <begin position="25"/>
        <end position="763"/>
    </location>
</feature>
<dbReference type="Gene3D" id="3.30.70.80">
    <property type="entry name" value="Peptidase S8 propeptide/proteinase inhibitor I9"/>
    <property type="match status" value="1"/>
</dbReference>
<organism evidence="13 14">
    <name type="scientific">Panicum hallii var. hallii</name>
    <dbReference type="NCBI Taxonomy" id="1504633"/>
    <lineage>
        <taxon>Eukaryota</taxon>
        <taxon>Viridiplantae</taxon>
        <taxon>Streptophyta</taxon>
        <taxon>Embryophyta</taxon>
        <taxon>Tracheophyta</taxon>
        <taxon>Spermatophyta</taxon>
        <taxon>Magnoliopsida</taxon>
        <taxon>Liliopsida</taxon>
        <taxon>Poales</taxon>
        <taxon>Poaceae</taxon>
        <taxon>PACMAD clade</taxon>
        <taxon>Panicoideae</taxon>
        <taxon>Panicodae</taxon>
        <taxon>Paniceae</taxon>
        <taxon>Panicinae</taxon>
        <taxon>Panicum</taxon>
        <taxon>Panicum sect. Panicum</taxon>
    </lineage>
</organism>
<evidence type="ECO:0000259" key="11">
    <source>
        <dbReference type="Pfam" id="PF05922"/>
    </source>
</evidence>
<protein>
    <recommendedName>
        <fullName evidence="15">Subtilisin-like protease fibronectin type-III domain-containing protein</fullName>
    </recommendedName>
</protein>
<dbReference type="PROSITE" id="PS51892">
    <property type="entry name" value="SUBTILASE"/>
    <property type="match status" value="1"/>
</dbReference>
<dbReference type="InterPro" id="IPR036852">
    <property type="entry name" value="Peptidase_S8/S53_dom_sf"/>
</dbReference>
<feature type="active site" description="Charge relay system" evidence="6 7">
    <location>
        <position position="155"/>
    </location>
</feature>
<dbReference type="EMBL" id="CM009752">
    <property type="protein sequence ID" value="PUZ59927.1"/>
    <property type="molecule type" value="Genomic_DNA"/>
</dbReference>
<keyword evidence="5 7" id="KW-0720">Serine protease</keyword>
<evidence type="ECO:0000256" key="3">
    <source>
        <dbReference type="ARBA" id="ARBA00022729"/>
    </source>
</evidence>
<evidence type="ECO:0008006" key="15">
    <source>
        <dbReference type="Google" id="ProtNLM"/>
    </source>
</evidence>
<dbReference type="InterPro" id="IPR010259">
    <property type="entry name" value="S8pro/Inhibitor_I9"/>
</dbReference>
<evidence type="ECO:0000313" key="14">
    <source>
        <dbReference type="Proteomes" id="UP000244336"/>
    </source>
</evidence>
<dbReference type="Gene3D" id="3.50.30.30">
    <property type="match status" value="1"/>
</dbReference>
<dbReference type="InterPro" id="IPR037045">
    <property type="entry name" value="S8pro/Inhibitor_I9_sf"/>
</dbReference>
<dbReference type="OrthoDB" id="206201at2759"/>
<dbReference type="PANTHER" id="PTHR10795">
    <property type="entry name" value="PROPROTEIN CONVERTASE SUBTILISIN/KEXIN"/>
    <property type="match status" value="1"/>
</dbReference>
<evidence type="ECO:0000259" key="10">
    <source>
        <dbReference type="Pfam" id="PF02225"/>
    </source>
</evidence>
<name>A0A2T7DWI4_9POAL</name>
<keyword evidence="4 7" id="KW-0378">Hydrolase</keyword>
<keyword evidence="14" id="KW-1185">Reference proteome</keyword>
<keyword evidence="2 7" id="KW-0645">Protease</keyword>
<dbReference type="GO" id="GO:0006508">
    <property type="term" value="P:proteolysis"/>
    <property type="evidence" value="ECO:0007669"/>
    <property type="project" value="UniProtKB-KW"/>
</dbReference>
<dbReference type="CDD" id="cd02120">
    <property type="entry name" value="PA_subtilisin_like"/>
    <property type="match status" value="1"/>
</dbReference>
<dbReference type="Pfam" id="PF00082">
    <property type="entry name" value="Peptidase_S8"/>
    <property type="match status" value="1"/>
</dbReference>
<dbReference type="Pfam" id="PF17766">
    <property type="entry name" value="fn3_6"/>
    <property type="match status" value="1"/>
</dbReference>
<reference evidence="13 14" key="1">
    <citation type="submission" date="2018-04" db="EMBL/GenBank/DDBJ databases">
        <title>WGS assembly of Panicum hallii var. hallii HAL2.</title>
        <authorList>
            <person name="Lovell J."/>
            <person name="Jenkins J."/>
            <person name="Lowry D."/>
            <person name="Mamidi S."/>
            <person name="Sreedasyam A."/>
            <person name="Weng X."/>
            <person name="Barry K."/>
            <person name="Bonette J."/>
            <person name="Campitelli B."/>
            <person name="Daum C."/>
            <person name="Gordon S."/>
            <person name="Gould B."/>
            <person name="Lipzen A."/>
            <person name="MacQueen A."/>
            <person name="Palacio-Mejia J."/>
            <person name="Plott C."/>
            <person name="Shakirov E."/>
            <person name="Shu S."/>
            <person name="Yoshinaga Y."/>
            <person name="Zane M."/>
            <person name="Rokhsar D."/>
            <person name="Grimwood J."/>
            <person name="Schmutz J."/>
            <person name="Juenger T."/>
        </authorList>
    </citation>
    <scope>NUCLEOTIDE SEQUENCE [LARGE SCALE GENOMIC DNA]</scope>
    <source>
        <strain evidence="14">cv. HAL2</strain>
    </source>
</reference>
<feature type="domain" description="PA" evidence="10">
    <location>
        <begin position="374"/>
        <end position="456"/>
    </location>
</feature>
<dbReference type="Gramene" id="PUZ59927">
    <property type="protein sequence ID" value="PUZ59927"/>
    <property type="gene ID" value="GQ55_4G082900"/>
</dbReference>
<dbReference type="InterPro" id="IPR041469">
    <property type="entry name" value="Subtilisin-like_FN3"/>
</dbReference>
<dbReference type="Gene3D" id="2.60.40.2310">
    <property type="match status" value="1"/>
</dbReference>
<evidence type="ECO:0000313" key="13">
    <source>
        <dbReference type="EMBL" id="PUZ59927.1"/>
    </source>
</evidence>
<comment type="similarity">
    <text evidence="1 7">Belongs to the peptidase S8 family.</text>
</comment>
<dbReference type="Pfam" id="PF02225">
    <property type="entry name" value="PA"/>
    <property type="match status" value="1"/>
</dbReference>
<evidence type="ECO:0000256" key="5">
    <source>
        <dbReference type="ARBA" id="ARBA00022825"/>
    </source>
</evidence>
<feature type="active site" description="Charge relay system" evidence="6 7">
    <location>
        <position position="225"/>
    </location>
</feature>
<evidence type="ECO:0000256" key="6">
    <source>
        <dbReference type="PIRSR" id="PIRSR615500-1"/>
    </source>
</evidence>
<dbReference type="FunFam" id="2.60.40.2310:FF:000001">
    <property type="entry name" value="Subtilisin-like protease SBT1.5"/>
    <property type="match status" value="1"/>
</dbReference>
<feature type="active site" description="Charge relay system" evidence="6 7">
    <location>
        <position position="530"/>
    </location>
</feature>
<proteinExistence type="inferred from homology"/>
<dbReference type="PRINTS" id="PR00723">
    <property type="entry name" value="SUBTILISIN"/>
</dbReference>
<dbReference type="Gene3D" id="3.40.50.200">
    <property type="entry name" value="Peptidase S8/S53 domain"/>
    <property type="match status" value="1"/>
</dbReference>
<dbReference type="Proteomes" id="UP000244336">
    <property type="component" value="Chromosome 4"/>
</dbReference>
<dbReference type="InterPro" id="IPR045051">
    <property type="entry name" value="SBT"/>
</dbReference>
<evidence type="ECO:0000256" key="8">
    <source>
        <dbReference type="SAM" id="SignalP"/>
    </source>
</evidence>
<dbReference type="SUPFAM" id="SSF52743">
    <property type="entry name" value="Subtilisin-like"/>
    <property type="match status" value="1"/>
</dbReference>
<evidence type="ECO:0000256" key="2">
    <source>
        <dbReference type="ARBA" id="ARBA00022670"/>
    </source>
</evidence>